<dbReference type="PANTHER" id="PTHR24186:SF46">
    <property type="entry name" value="PROTEIN ACCELERATED CELL DEATH 6-LIKE"/>
    <property type="match status" value="1"/>
</dbReference>
<comment type="caution">
    <text evidence="10">The sequence shown here is derived from an EMBL/GenBank/DDBJ whole genome shotgun (WGS) entry which is preliminary data.</text>
</comment>
<evidence type="ECO:0000256" key="8">
    <source>
        <dbReference type="SAM" id="SignalP"/>
    </source>
</evidence>
<evidence type="ECO:0000256" key="5">
    <source>
        <dbReference type="ARBA" id="ARBA00023043"/>
    </source>
</evidence>
<dbReference type="Pfam" id="PF13962">
    <property type="entry name" value="PGG"/>
    <property type="match status" value="1"/>
</dbReference>
<dbReference type="STRING" id="63057.A0A2P5FRM4"/>
<dbReference type="EMBL" id="JXTC01000013">
    <property type="protein sequence ID" value="POO00465.1"/>
    <property type="molecule type" value="Genomic_DNA"/>
</dbReference>
<keyword evidence="6 7" id="KW-0472">Membrane</keyword>
<evidence type="ECO:0000256" key="3">
    <source>
        <dbReference type="ARBA" id="ARBA00022737"/>
    </source>
</evidence>
<evidence type="ECO:0000256" key="2">
    <source>
        <dbReference type="ARBA" id="ARBA00022692"/>
    </source>
</evidence>
<gene>
    <name evidence="10" type="ORF">TorRG33x02_038780</name>
</gene>
<evidence type="ECO:0000313" key="10">
    <source>
        <dbReference type="EMBL" id="POO00465.1"/>
    </source>
</evidence>
<proteinExistence type="predicted"/>
<keyword evidence="5" id="KW-0040">ANK repeat</keyword>
<evidence type="ECO:0000259" key="9">
    <source>
        <dbReference type="Pfam" id="PF13962"/>
    </source>
</evidence>
<dbReference type="InterPro" id="IPR026961">
    <property type="entry name" value="PGG_dom"/>
</dbReference>
<evidence type="ECO:0000256" key="7">
    <source>
        <dbReference type="SAM" id="Phobius"/>
    </source>
</evidence>
<keyword evidence="2 7" id="KW-0812">Transmembrane</keyword>
<reference evidence="11" key="1">
    <citation type="submission" date="2016-06" db="EMBL/GenBank/DDBJ databases">
        <title>Parallel loss of symbiosis genes in relatives of nitrogen-fixing non-legume Parasponia.</title>
        <authorList>
            <person name="Van Velzen R."/>
            <person name="Holmer R."/>
            <person name="Bu F."/>
            <person name="Rutten L."/>
            <person name="Van Zeijl A."/>
            <person name="Liu W."/>
            <person name="Santuari L."/>
            <person name="Cao Q."/>
            <person name="Sharma T."/>
            <person name="Shen D."/>
            <person name="Roswanjaya Y."/>
            <person name="Wardhani T."/>
            <person name="Kalhor M.S."/>
            <person name="Jansen J."/>
            <person name="Van den Hoogen J."/>
            <person name="Gungor B."/>
            <person name="Hartog M."/>
            <person name="Hontelez J."/>
            <person name="Verver J."/>
            <person name="Yang W.-C."/>
            <person name="Schijlen E."/>
            <person name="Repin R."/>
            <person name="Schilthuizen M."/>
            <person name="Schranz E."/>
            <person name="Heidstra R."/>
            <person name="Miyata K."/>
            <person name="Fedorova E."/>
            <person name="Kohlen W."/>
            <person name="Bisseling T."/>
            <person name="Smit S."/>
            <person name="Geurts R."/>
        </authorList>
    </citation>
    <scope>NUCLEOTIDE SEQUENCE [LARGE SCALE GENOMIC DNA]</scope>
    <source>
        <strain evidence="11">cv. RG33-2</strain>
    </source>
</reference>
<feature type="transmembrane region" description="Helical" evidence="7">
    <location>
        <begin position="78"/>
        <end position="100"/>
    </location>
</feature>
<dbReference type="GO" id="GO:0005886">
    <property type="term" value="C:plasma membrane"/>
    <property type="evidence" value="ECO:0007669"/>
    <property type="project" value="TreeGrafter"/>
</dbReference>
<keyword evidence="4 7" id="KW-1133">Transmembrane helix</keyword>
<organism evidence="10 11">
    <name type="scientific">Trema orientale</name>
    <name type="common">Charcoal tree</name>
    <name type="synonym">Celtis orientalis</name>
    <dbReference type="NCBI Taxonomy" id="63057"/>
    <lineage>
        <taxon>Eukaryota</taxon>
        <taxon>Viridiplantae</taxon>
        <taxon>Streptophyta</taxon>
        <taxon>Embryophyta</taxon>
        <taxon>Tracheophyta</taxon>
        <taxon>Spermatophyta</taxon>
        <taxon>Magnoliopsida</taxon>
        <taxon>eudicotyledons</taxon>
        <taxon>Gunneridae</taxon>
        <taxon>Pentapetalae</taxon>
        <taxon>rosids</taxon>
        <taxon>fabids</taxon>
        <taxon>Rosales</taxon>
        <taxon>Cannabaceae</taxon>
        <taxon>Trema</taxon>
    </lineage>
</organism>
<keyword evidence="8" id="KW-0732">Signal</keyword>
<evidence type="ECO:0000313" key="11">
    <source>
        <dbReference type="Proteomes" id="UP000237000"/>
    </source>
</evidence>
<dbReference type="AlphaFoldDB" id="A0A2P5FRM4"/>
<accession>A0A2P5FRM4</accession>
<feature type="domain" description="PGG" evidence="9">
    <location>
        <begin position="3"/>
        <end position="104"/>
    </location>
</feature>
<dbReference type="InParanoid" id="A0A2P5FRM4"/>
<evidence type="ECO:0000256" key="6">
    <source>
        <dbReference type="ARBA" id="ARBA00023136"/>
    </source>
</evidence>
<comment type="subcellular location">
    <subcellularLocation>
        <location evidence="1">Membrane</location>
        <topology evidence="1">Multi-pass membrane protein</topology>
    </subcellularLocation>
</comment>
<evidence type="ECO:0000256" key="1">
    <source>
        <dbReference type="ARBA" id="ARBA00004141"/>
    </source>
</evidence>
<feature type="signal peptide" evidence="8">
    <location>
        <begin position="1"/>
        <end position="20"/>
    </location>
</feature>
<feature type="transmembrane region" description="Helical" evidence="7">
    <location>
        <begin position="112"/>
        <end position="134"/>
    </location>
</feature>
<feature type="transmembrane region" description="Helical" evidence="7">
    <location>
        <begin position="48"/>
        <end position="71"/>
    </location>
</feature>
<sequence length="163" mass="17785">MGQTLLVVAALIATVTFSAAFTMPGGFNNNTGPGQGLALLDSNRHLKWFIVSDTIAMTCSITAACLLFWGAVISRESYVYYFITATVLTYIALQSTPIALMTAIEAVLPNEHYIIVVAEVIGGAFSISTFLLLIQLLQMFSILEAARFWVSYMICKLKSKITK</sequence>
<name>A0A2P5FRM4_TREOI</name>
<dbReference type="Proteomes" id="UP000237000">
    <property type="component" value="Unassembled WGS sequence"/>
</dbReference>
<feature type="chain" id="PRO_5015127173" evidence="8">
    <location>
        <begin position="21"/>
        <end position="163"/>
    </location>
</feature>
<keyword evidence="3" id="KW-0677">Repeat</keyword>
<protein>
    <submittedName>
        <fullName evidence="10">PGG domain containing protein</fullName>
    </submittedName>
</protein>
<dbReference type="OrthoDB" id="10040922at2759"/>
<keyword evidence="11" id="KW-1185">Reference proteome</keyword>
<dbReference type="PANTHER" id="PTHR24186">
    <property type="entry name" value="PROTEIN PHOSPHATASE 1 REGULATORY SUBUNIT"/>
    <property type="match status" value="1"/>
</dbReference>
<evidence type="ECO:0000256" key="4">
    <source>
        <dbReference type="ARBA" id="ARBA00022989"/>
    </source>
</evidence>